<proteinExistence type="predicted"/>
<protein>
    <submittedName>
        <fullName evidence="1">Broad specificity phosphatase PhoE</fullName>
    </submittedName>
</protein>
<accession>A0ABS2N9B5</accession>
<evidence type="ECO:0000313" key="2">
    <source>
        <dbReference type="Proteomes" id="UP001646157"/>
    </source>
</evidence>
<dbReference type="CDD" id="cd07067">
    <property type="entry name" value="HP_PGM_like"/>
    <property type="match status" value="1"/>
</dbReference>
<comment type="caution">
    <text evidence="1">The sequence shown here is derived from an EMBL/GenBank/DDBJ whole genome shotgun (WGS) entry which is preliminary data.</text>
</comment>
<evidence type="ECO:0000313" key="1">
    <source>
        <dbReference type="EMBL" id="MBM7584156.1"/>
    </source>
</evidence>
<dbReference type="SUPFAM" id="SSF53254">
    <property type="entry name" value="Phosphoglycerate mutase-like"/>
    <property type="match status" value="1"/>
</dbReference>
<dbReference type="Pfam" id="PF00300">
    <property type="entry name" value="His_Phos_1"/>
    <property type="match status" value="1"/>
</dbReference>
<gene>
    <name evidence="1" type="ORF">JOC86_000693</name>
</gene>
<sequence length="190" mass="21970">MKLILIKHSMPVLDSELPSNKWILSDAGKKDSREIASYLKTYDFQTVYSSDEPKAIETAEIIANELGKKAAITENTYEHKRRSNRKILPRNDFEELMRKFFEKPTEFIFGEETADMARKRFTAAVEEIIDSNETENDIILVTHGTVISLFINQFQSIDVFNLWNELECPSFVELTLPTYLINKIVKLGEN</sequence>
<reference evidence="1 2" key="1">
    <citation type="submission" date="2021-01" db="EMBL/GenBank/DDBJ databases">
        <title>Genomic Encyclopedia of Type Strains, Phase IV (KMG-IV): sequencing the most valuable type-strain genomes for metagenomic binning, comparative biology and taxonomic classification.</title>
        <authorList>
            <person name="Goeker M."/>
        </authorList>
    </citation>
    <scope>NUCLEOTIDE SEQUENCE [LARGE SCALE GENOMIC DNA]</scope>
    <source>
        <strain evidence="1 2">DSM 24834</strain>
    </source>
</reference>
<organism evidence="1 2">
    <name type="scientific">Rossellomorea pakistanensis</name>
    <dbReference type="NCBI Taxonomy" id="992288"/>
    <lineage>
        <taxon>Bacteria</taxon>
        <taxon>Bacillati</taxon>
        <taxon>Bacillota</taxon>
        <taxon>Bacilli</taxon>
        <taxon>Bacillales</taxon>
        <taxon>Bacillaceae</taxon>
        <taxon>Rossellomorea</taxon>
    </lineage>
</organism>
<keyword evidence="2" id="KW-1185">Reference proteome</keyword>
<dbReference type="RefSeq" id="WP_205168342.1">
    <property type="nucleotide sequence ID" value="NZ_JAFBDZ010000001.1"/>
</dbReference>
<dbReference type="InterPro" id="IPR029033">
    <property type="entry name" value="His_PPase_superfam"/>
</dbReference>
<dbReference type="InterPro" id="IPR050275">
    <property type="entry name" value="PGM_Phosphatase"/>
</dbReference>
<name>A0ABS2N9B5_9BACI</name>
<dbReference type="EMBL" id="JAFBDZ010000001">
    <property type="protein sequence ID" value="MBM7584156.1"/>
    <property type="molecule type" value="Genomic_DNA"/>
</dbReference>
<dbReference type="PANTHER" id="PTHR48100:SF1">
    <property type="entry name" value="HISTIDINE PHOSPHATASE FAMILY PROTEIN-RELATED"/>
    <property type="match status" value="1"/>
</dbReference>
<dbReference type="Gene3D" id="3.40.50.1240">
    <property type="entry name" value="Phosphoglycerate mutase-like"/>
    <property type="match status" value="1"/>
</dbReference>
<dbReference type="InterPro" id="IPR013078">
    <property type="entry name" value="His_Pase_superF_clade-1"/>
</dbReference>
<dbReference type="Proteomes" id="UP001646157">
    <property type="component" value="Unassembled WGS sequence"/>
</dbReference>
<dbReference type="PANTHER" id="PTHR48100">
    <property type="entry name" value="BROAD-SPECIFICITY PHOSPHATASE YOR283W-RELATED"/>
    <property type="match status" value="1"/>
</dbReference>